<accession>A0A2P5HMX8</accession>
<feature type="region of interest" description="Disordered" evidence="1">
    <location>
        <begin position="90"/>
        <end position="110"/>
    </location>
</feature>
<proteinExistence type="predicted"/>
<evidence type="ECO:0000256" key="1">
    <source>
        <dbReference type="SAM" id="MobiDB-lite"/>
    </source>
</evidence>
<keyword evidence="3" id="KW-1185">Reference proteome</keyword>
<dbReference type="EMBL" id="MAVT02001222">
    <property type="protein sequence ID" value="POS71606.1"/>
    <property type="molecule type" value="Genomic_DNA"/>
</dbReference>
<sequence length="128" mass="14265">MPAENSPGIPWGNEELDEHMIDELICGLGRPRNLQIIVLVTRMCVVRQLALWLAVIACMQASPLPRTTSSTQNCLGLRWHSTYVRTTLPDTMGPVEGADRRPRRFADDGGPVALEPTMRVECQSHTSR</sequence>
<dbReference type="InParanoid" id="A0A2P5HMX8"/>
<protein>
    <submittedName>
        <fullName evidence="2">Uncharacterized protein</fullName>
    </submittedName>
</protein>
<evidence type="ECO:0000313" key="3">
    <source>
        <dbReference type="Proteomes" id="UP000094444"/>
    </source>
</evidence>
<dbReference type="AlphaFoldDB" id="A0A2P5HMX8"/>
<dbReference type="Proteomes" id="UP000094444">
    <property type="component" value="Unassembled WGS sequence"/>
</dbReference>
<evidence type="ECO:0000313" key="2">
    <source>
        <dbReference type="EMBL" id="POS71606.1"/>
    </source>
</evidence>
<comment type="caution">
    <text evidence="2">The sequence shown here is derived from an EMBL/GenBank/DDBJ whole genome shotgun (WGS) entry which is preliminary data.</text>
</comment>
<name>A0A2P5HMX8_DIAHE</name>
<feature type="compositionally biased region" description="Basic and acidic residues" evidence="1">
    <location>
        <begin position="97"/>
        <end position="107"/>
    </location>
</feature>
<gene>
    <name evidence="2" type="ORF">DHEL01_v210003</name>
</gene>
<organism evidence="2 3">
    <name type="scientific">Diaporthe helianthi</name>
    <dbReference type="NCBI Taxonomy" id="158607"/>
    <lineage>
        <taxon>Eukaryota</taxon>
        <taxon>Fungi</taxon>
        <taxon>Dikarya</taxon>
        <taxon>Ascomycota</taxon>
        <taxon>Pezizomycotina</taxon>
        <taxon>Sordariomycetes</taxon>
        <taxon>Sordariomycetidae</taxon>
        <taxon>Diaporthales</taxon>
        <taxon>Diaporthaceae</taxon>
        <taxon>Diaporthe</taxon>
    </lineage>
</organism>
<reference evidence="2" key="1">
    <citation type="submission" date="2017-09" db="EMBL/GenBank/DDBJ databases">
        <title>Polyketide synthases of a Diaporthe helianthi virulent isolate.</title>
        <authorList>
            <person name="Baroncelli R."/>
        </authorList>
    </citation>
    <scope>NUCLEOTIDE SEQUENCE [LARGE SCALE GENOMIC DNA]</scope>
    <source>
        <strain evidence="2">7/96</strain>
    </source>
</reference>